<keyword evidence="1" id="KW-0472">Membrane</keyword>
<comment type="caution">
    <text evidence="2">The sequence shown here is derived from an EMBL/GenBank/DDBJ whole genome shotgun (WGS) entry which is preliminary data.</text>
</comment>
<dbReference type="AlphaFoldDB" id="A0ABD3MKB7"/>
<keyword evidence="3" id="KW-1185">Reference proteome</keyword>
<dbReference type="Pfam" id="PF08636">
    <property type="entry name" value="Pkr1"/>
    <property type="match status" value="1"/>
</dbReference>
<dbReference type="EMBL" id="JALLBG020000124">
    <property type="protein sequence ID" value="KAL3763271.1"/>
    <property type="molecule type" value="Genomic_DNA"/>
</dbReference>
<organism evidence="2 3">
    <name type="scientific">Discostella pseudostelligera</name>
    <dbReference type="NCBI Taxonomy" id="259834"/>
    <lineage>
        <taxon>Eukaryota</taxon>
        <taxon>Sar</taxon>
        <taxon>Stramenopiles</taxon>
        <taxon>Ochrophyta</taxon>
        <taxon>Bacillariophyta</taxon>
        <taxon>Coscinodiscophyceae</taxon>
        <taxon>Thalassiosirophycidae</taxon>
        <taxon>Stephanodiscales</taxon>
        <taxon>Stephanodiscaceae</taxon>
        <taxon>Discostella</taxon>
    </lineage>
</organism>
<keyword evidence="1" id="KW-0812">Transmembrane</keyword>
<accession>A0ABD3MKB7</accession>
<evidence type="ECO:0000313" key="3">
    <source>
        <dbReference type="Proteomes" id="UP001530293"/>
    </source>
</evidence>
<evidence type="ECO:0000256" key="1">
    <source>
        <dbReference type="SAM" id="Phobius"/>
    </source>
</evidence>
<dbReference type="Proteomes" id="UP001530293">
    <property type="component" value="Unassembled WGS sequence"/>
</dbReference>
<name>A0ABD3MKB7_9STRA</name>
<gene>
    <name evidence="2" type="ORF">ACHAWU_008974</name>
</gene>
<dbReference type="InterPro" id="IPR013945">
    <property type="entry name" value="Pkr1"/>
</dbReference>
<keyword evidence="1" id="KW-1133">Transmembrane helix</keyword>
<evidence type="ECO:0000313" key="2">
    <source>
        <dbReference type="EMBL" id="KAL3763271.1"/>
    </source>
</evidence>
<sequence length="88" mass="9619">MSFVQDLLKPGGGIALIPFIRATIVVLLLMVIIMGIFDIARIHMIVLACLSTGLLISISMFEKAWNDVQRSRGGSGQTMSQKEPNKTD</sequence>
<feature type="transmembrane region" description="Helical" evidence="1">
    <location>
        <begin position="12"/>
        <end position="36"/>
    </location>
</feature>
<feature type="transmembrane region" description="Helical" evidence="1">
    <location>
        <begin position="42"/>
        <end position="61"/>
    </location>
</feature>
<proteinExistence type="predicted"/>
<protein>
    <submittedName>
        <fullName evidence="2">Uncharacterized protein</fullName>
    </submittedName>
</protein>
<reference evidence="2 3" key="1">
    <citation type="submission" date="2024-10" db="EMBL/GenBank/DDBJ databases">
        <title>Updated reference genomes for cyclostephanoid diatoms.</title>
        <authorList>
            <person name="Roberts W.R."/>
            <person name="Alverson A.J."/>
        </authorList>
    </citation>
    <scope>NUCLEOTIDE SEQUENCE [LARGE SCALE GENOMIC DNA]</scope>
    <source>
        <strain evidence="2 3">AJA232-27</strain>
    </source>
</reference>